<keyword evidence="2" id="KW-1003">Cell membrane</keyword>
<dbReference type="GO" id="GO:0046677">
    <property type="term" value="P:response to antibiotic"/>
    <property type="evidence" value="ECO:0007669"/>
    <property type="project" value="UniProtKB-KW"/>
</dbReference>
<reference evidence="8" key="1">
    <citation type="submission" date="2012-02" db="EMBL/GenBank/DDBJ databases">
        <title>The complete genome of Halobacteroides halobius DSM 5150.</title>
        <authorList>
            <person name="Lucas S."/>
            <person name="Copeland A."/>
            <person name="Lapidus A."/>
            <person name="Glavina del Rio T."/>
            <person name="Dalin E."/>
            <person name="Tice H."/>
            <person name="Bruce D."/>
            <person name="Goodwin L."/>
            <person name="Pitluck S."/>
            <person name="Peters L."/>
            <person name="Mikhailova N."/>
            <person name="Gu W."/>
            <person name="Kyrpides N."/>
            <person name="Mavromatis K."/>
            <person name="Ivanova N."/>
            <person name="Brettin T."/>
            <person name="Detter J.C."/>
            <person name="Han C."/>
            <person name="Larimer F."/>
            <person name="Land M."/>
            <person name="Hauser L."/>
            <person name="Markowitz V."/>
            <person name="Cheng J.-F."/>
            <person name="Hugenholtz P."/>
            <person name="Woyke T."/>
            <person name="Wu D."/>
            <person name="Tindall B."/>
            <person name="Pomrenke H."/>
            <person name="Brambilla E."/>
            <person name="Klenk H.-P."/>
            <person name="Eisen J.A."/>
        </authorList>
    </citation>
    <scope>NUCLEOTIDE SEQUENCE [LARGE SCALE GENOMIC DNA]</scope>
    <source>
        <strain evidence="8">ATCC 35273 / DSM 5150 / MD-1</strain>
    </source>
</reference>
<dbReference type="HOGENOM" id="CLU_039146_1_0_9"/>
<keyword evidence="4 6" id="KW-1133">Transmembrane helix</keyword>
<feature type="transmembrane region" description="Helical" evidence="6">
    <location>
        <begin position="45"/>
        <end position="67"/>
    </location>
</feature>
<dbReference type="GO" id="GO:0005886">
    <property type="term" value="C:plasma membrane"/>
    <property type="evidence" value="ECO:0007669"/>
    <property type="project" value="UniProtKB-SubCell"/>
</dbReference>
<evidence type="ECO:0000256" key="5">
    <source>
        <dbReference type="ARBA" id="ARBA00023136"/>
    </source>
</evidence>
<comment type="subcellular location">
    <subcellularLocation>
        <location evidence="1 6">Cell membrane</location>
        <topology evidence="1 6">Multi-pass membrane protein</topology>
    </subcellularLocation>
</comment>
<dbReference type="PANTHER" id="PTHR37693:SF1">
    <property type="entry name" value="INTEGRAL MEMBRANE PROTEIN"/>
    <property type="match status" value="1"/>
</dbReference>
<feature type="transmembrane region" description="Helical" evidence="6">
    <location>
        <begin position="316"/>
        <end position="339"/>
    </location>
</feature>
<protein>
    <recommendedName>
        <fullName evidence="6">Phosphatidylglycerol lysyltransferase</fullName>
        <ecNumber evidence="6">2.3.2.3</ecNumber>
    </recommendedName>
    <alternativeName>
        <fullName evidence="6">Lysylphosphatidylglycerol synthase</fullName>
    </alternativeName>
</protein>
<accession>L0K8I6</accession>
<comment type="catalytic activity">
    <reaction evidence="6">
        <text>L-lysyl-tRNA(Lys) + a 1,2-diacyl-sn-glycero-3-phospho-(1'-sn-glycerol) = a 1,2-diacyl-sn-glycero-3-phospho-1'-(3'-O-L-lysyl)-sn-glycerol + tRNA(Lys)</text>
        <dbReference type="Rhea" id="RHEA:10668"/>
        <dbReference type="Rhea" id="RHEA-COMP:9696"/>
        <dbReference type="Rhea" id="RHEA-COMP:9697"/>
        <dbReference type="ChEBI" id="CHEBI:64716"/>
        <dbReference type="ChEBI" id="CHEBI:75792"/>
        <dbReference type="ChEBI" id="CHEBI:78442"/>
        <dbReference type="ChEBI" id="CHEBI:78529"/>
        <dbReference type="EC" id="2.3.2.3"/>
    </reaction>
</comment>
<dbReference type="STRING" id="748449.Halha_0879"/>
<keyword evidence="8" id="KW-1185">Reference proteome</keyword>
<keyword evidence="3 6" id="KW-0812">Transmembrane</keyword>
<feature type="transmembrane region" description="Helical" evidence="6">
    <location>
        <begin position="267"/>
        <end position="285"/>
    </location>
</feature>
<keyword evidence="6" id="KW-0046">Antibiotic resistance</keyword>
<keyword evidence="6" id="KW-0808">Transferase</keyword>
<dbReference type="eggNOG" id="COG0392">
    <property type="taxonomic scope" value="Bacteria"/>
</dbReference>
<evidence type="ECO:0000256" key="3">
    <source>
        <dbReference type="ARBA" id="ARBA00022692"/>
    </source>
</evidence>
<keyword evidence="5 6" id="KW-0472">Membrane</keyword>
<dbReference type="Proteomes" id="UP000010880">
    <property type="component" value="Chromosome"/>
</dbReference>
<feature type="transmembrane region" description="Helical" evidence="6">
    <location>
        <begin position="87"/>
        <end position="111"/>
    </location>
</feature>
<feature type="transmembrane region" description="Helical" evidence="6">
    <location>
        <begin position="292"/>
        <end position="310"/>
    </location>
</feature>
<dbReference type="InterPro" id="IPR022791">
    <property type="entry name" value="L-PG_synthase/AglD"/>
</dbReference>
<comment type="function">
    <text evidence="6">Catalyzes the transfer of a lysyl group from L-lysyl-tRNA(Lys) to membrane-bound phosphatidylglycerol (PG), which produces lysylphosphatidylglycerol (LPG), a major component of the bacterial membrane with a positive net charge. LPG synthesis contributes to bacterial virulence as it is involved in the resistance mechanism against cationic antimicrobial peptides (CAMP) produces by the host's immune system (defensins, cathelicidins) and by the competing microorganisms.</text>
</comment>
<name>L0K8I6_HALHC</name>
<proteinExistence type="inferred from homology"/>
<evidence type="ECO:0000256" key="6">
    <source>
        <dbReference type="RuleBase" id="RU363042"/>
    </source>
</evidence>
<evidence type="ECO:0000256" key="1">
    <source>
        <dbReference type="ARBA" id="ARBA00004651"/>
    </source>
</evidence>
<dbReference type="PANTHER" id="PTHR37693">
    <property type="entry name" value="PHOSPHATIDYLGLYCEROL LYSYLTRANSFERASE"/>
    <property type="match status" value="1"/>
</dbReference>
<evidence type="ECO:0000313" key="7">
    <source>
        <dbReference type="EMBL" id="AGB40845.1"/>
    </source>
</evidence>
<dbReference type="Pfam" id="PF03706">
    <property type="entry name" value="LPG_synthase_TM"/>
    <property type="match status" value="1"/>
</dbReference>
<evidence type="ECO:0000313" key="8">
    <source>
        <dbReference type="Proteomes" id="UP000010880"/>
    </source>
</evidence>
<feature type="transmembrane region" description="Helical" evidence="6">
    <location>
        <begin position="237"/>
        <end position="261"/>
    </location>
</feature>
<dbReference type="RefSeq" id="WP_015326570.1">
    <property type="nucleotide sequence ID" value="NC_019978.1"/>
</dbReference>
<dbReference type="EMBL" id="CP003359">
    <property type="protein sequence ID" value="AGB40845.1"/>
    <property type="molecule type" value="Genomic_DNA"/>
</dbReference>
<evidence type="ECO:0000256" key="2">
    <source>
        <dbReference type="ARBA" id="ARBA00022475"/>
    </source>
</evidence>
<dbReference type="KEGG" id="hhl:Halha_0879"/>
<feature type="transmembrane region" description="Helical" evidence="6">
    <location>
        <begin position="16"/>
        <end position="33"/>
    </location>
</feature>
<comment type="similarity">
    <text evidence="6">Belongs to the LPG synthase family.</text>
</comment>
<organism evidence="7 8">
    <name type="scientific">Halobacteroides halobius (strain ATCC 35273 / DSM 5150 / MD-1)</name>
    <dbReference type="NCBI Taxonomy" id="748449"/>
    <lineage>
        <taxon>Bacteria</taxon>
        <taxon>Bacillati</taxon>
        <taxon>Bacillota</taxon>
        <taxon>Clostridia</taxon>
        <taxon>Halanaerobiales</taxon>
        <taxon>Halobacteroidaceae</taxon>
        <taxon>Halobacteroides</taxon>
    </lineage>
</organism>
<dbReference type="GO" id="GO:0006629">
    <property type="term" value="P:lipid metabolic process"/>
    <property type="evidence" value="ECO:0007669"/>
    <property type="project" value="UniProtKB-KW"/>
</dbReference>
<evidence type="ECO:0000256" key="4">
    <source>
        <dbReference type="ARBA" id="ARBA00022989"/>
    </source>
</evidence>
<dbReference type="AlphaFoldDB" id="L0K8I6"/>
<keyword evidence="6" id="KW-0443">Lipid metabolism</keyword>
<dbReference type="NCBIfam" id="TIGR00374">
    <property type="entry name" value="flippase-like domain"/>
    <property type="match status" value="1"/>
</dbReference>
<feature type="transmembrane region" description="Helical" evidence="6">
    <location>
        <begin position="123"/>
        <end position="148"/>
    </location>
</feature>
<gene>
    <name evidence="6" type="primary">mprF</name>
    <name evidence="7" type="ordered locus">Halha_0879</name>
</gene>
<dbReference type="EC" id="2.3.2.3" evidence="6"/>
<sequence>MKGYINKETIKKGLELSLVVSILALGGLILFTIDKHTIGKVLSINIYYLILAVVITLLMWTVGGLRIKLVTDAVGESISLLEAVKIFLLGAFVSNVTPFASGGGPAQIFLLHKRDRISVGKSTTIIVVQFALRLLFFGVTTPILFLFFKEFINPGFIPTQIFNIAVLVAAGITLIMIYFIWQPKQVKSVVDKLRDIPLLKPLLKYQRVRSLIEKFYQEVEEFHDSLWQLTKYKKYSLIWAALCTLIYWGLFFTIAPIILLGLGAKPFFLRSFIVQTIFYFILPYIPTPGGSGVAELGFASLFSSFVPSGLVGLLSIVWRFLTFYLVLGLGGIILLKILAKSAVGSRG</sequence>
<dbReference type="OrthoDB" id="9810654at2"/>
<feature type="transmembrane region" description="Helical" evidence="6">
    <location>
        <begin position="160"/>
        <end position="181"/>
    </location>
</feature>
<dbReference type="GO" id="GO:0050071">
    <property type="term" value="F:phosphatidylglycerol lysyltransferase activity"/>
    <property type="evidence" value="ECO:0007669"/>
    <property type="project" value="UniProtKB-EC"/>
</dbReference>